<keyword evidence="2" id="KW-0472">Membrane</keyword>
<feature type="non-terminal residue" evidence="3">
    <location>
        <position position="237"/>
    </location>
</feature>
<gene>
    <name evidence="3" type="ORF">CJN711_LOCUS11609</name>
</gene>
<evidence type="ECO:0000256" key="1">
    <source>
        <dbReference type="SAM" id="MobiDB-lite"/>
    </source>
</evidence>
<dbReference type="AlphaFoldDB" id="A0A814VV04"/>
<sequence>TSNNTTTVAPPNNTTSATTNKESNYIFRSISNDNIDERVTLSNDESMCNLKISKSEQDAYDKDVNRLRSMIKPKDIEFSVKVFQYQEIFHEEALIYDYSLIKNKLFSYEKLENEARALLDGTIHKYSISNEHFLTERDFQAIQKLCIELDESNIVYKNGLTNPHPPIGVLMVPTGTSSVQNVFLFVKNLPYKMNIRVSITGLHKVLALLIIVYVNLNHLPTHKLLLMLMNKSKEINN</sequence>
<protein>
    <submittedName>
        <fullName evidence="3">Uncharacterized protein</fullName>
    </submittedName>
</protein>
<feature type="region of interest" description="Disordered" evidence="1">
    <location>
        <begin position="1"/>
        <end position="20"/>
    </location>
</feature>
<proteinExistence type="predicted"/>
<feature type="transmembrane region" description="Helical" evidence="2">
    <location>
        <begin position="197"/>
        <end position="216"/>
    </location>
</feature>
<evidence type="ECO:0000313" key="3">
    <source>
        <dbReference type="EMBL" id="CAF1192905.1"/>
    </source>
</evidence>
<comment type="caution">
    <text evidence="3">The sequence shown here is derived from an EMBL/GenBank/DDBJ whole genome shotgun (WGS) entry which is preliminary data.</text>
</comment>
<evidence type="ECO:0000256" key="2">
    <source>
        <dbReference type="SAM" id="Phobius"/>
    </source>
</evidence>
<name>A0A814VV04_9BILA</name>
<keyword evidence="2" id="KW-1133">Transmembrane helix</keyword>
<accession>A0A814VV04</accession>
<dbReference type="Proteomes" id="UP000663855">
    <property type="component" value="Unassembled WGS sequence"/>
</dbReference>
<dbReference type="EMBL" id="CAJNOV010004965">
    <property type="protein sequence ID" value="CAF1192905.1"/>
    <property type="molecule type" value="Genomic_DNA"/>
</dbReference>
<organism evidence="3 4">
    <name type="scientific">Rotaria magnacalcarata</name>
    <dbReference type="NCBI Taxonomy" id="392030"/>
    <lineage>
        <taxon>Eukaryota</taxon>
        <taxon>Metazoa</taxon>
        <taxon>Spiralia</taxon>
        <taxon>Gnathifera</taxon>
        <taxon>Rotifera</taxon>
        <taxon>Eurotatoria</taxon>
        <taxon>Bdelloidea</taxon>
        <taxon>Philodinida</taxon>
        <taxon>Philodinidae</taxon>
        <taxon>Rotaria</taxon>
    </lineage>
</organism>
<keyword evidence="2" id="KW-0812">Transmembrane</keyword>
<evidence type="ECO:0000313" key="4">
    <source>
        <dbReference type="Proteomes" id="UP000663855"/>
    </source>
</evidence>
<reference evidence="3" key="1">
    <citation type="submission" date="2021-02" db="EMBL/GenBank/DDBJ databases">
        <authorList>
            <person name="Nowell W R."/>
        </authorList>
    </citation>
    <scope>NUCLEOTIDE SEQUENCE</scope>
</reference>